<dbReference type="GO" id="GO:0005634">
    <property type="term" value="C:nucleus"/>
    <property type="evidence" value="ECO:0007669"/>
    <property type="project" value="UniProtKB-SubCell"/>
</dbReference>
<dbReference type="Gene3D" id="3.30.160.60">
    <property type="entry name" value="Classic Zinc Finger"/>
    <property type="match status" value="2"/>
</dbReference>
<feature type="region of interest" description="Disordered" evidence="8">
    <location>
        <begin position="394"/>
        <end position="423"/>
    </location>
</feature>
<name>A0A6P8B6I5_PYRGI</name>
<reference evidence="10 11" key="1">
    <citation type="journal article" date="2019" name="Mol. Biol. Evol.">
        <title>Blast fungal genomes show frequent chromosomal changes, gene gains and losses, and effector gene turnover.</title>
        <authorList>
            <person name="Gomez Luciano L.B."/>
            <person name="Jason Tsai I."/>
            <person name="Chuma I."/>
            <person name="Tosa Y."/>
            <person name="Chen Y.H."/>
            <person name="Li J.Y."/>
            <person name="Li M.Y."/>
            <person name="Jade Lu M.Y."/>
            <person name="Nakayashiki H."/>
            <person name="Li W.H."/>
        </authorList>
    </citation>
    <scope>NUCLEOTIDE SEQUENCE [LARGE SCALE GENOMIC DNA]</scope>
    <source>
        <strain evidence="10 11">NI907</strain>
    </source>
</reference>
<comment type="subcellular location">
    <subcellularLocation>
        <location evidence="1">Nucleus</location>
    </subcellularLocation>
</comment>
<dbReference type="PROSITE" id="PS00028">
    <property type="entry name" value="ZINC_FINGER_C2H2_1"/>
    <property type="match status" value="1"/>
</dbReference>
<dbReference type="PROSITE" id="PS50157">
    <property type="entry name" value="ZINC_FINGER_C2H2_2"/>
    <property type="match status" value="1"/>
</dbReference>
<evidence type="ECO:0000256" key="2">
    <source>
        <dbReference type="ARBA" id="ARBA00022723"/>
    </source>
</evidence>
<keyword evidence="6" id="KW-0539">Nucleus</keyword>
<keyword evidence="10" id="KW-1185">Reference proteome</keyword>
<keyword evidence="4 7" id="KW-0863">Zinc-finger</keyword>
<keyword evidence="2" id="KW-0479">Metal-binding</keyword>
<dbReference type="KEGG" id="pgri:PgNI_06103"/>
<dbReference type="InterPro" id="IPR050888">
    <property type="entry name" value="ZnF_C2H2-type_TF"/>
</dbReference>
<dbReference type="OrthoDB" id="8117402at2759"/>
<keyword evidence="3" id="KW-0677">Repeat</keyword>
<evidence type="ECO:0000256" key="7">
    <source>
        <dbReference type="PROSITE-ProRule" id="PRU00042"/>
    </source>
</evidence>
<dbReference type="PANTHER" id="PTHR24406">
    <property type="entry name" value="TRANSCRIPTIONAL REPRESSOR CTCFL-RELATED"/>
    <property type="match status" value="1"/>
</dbReference>
<evidence type="ECO:0000256" key="3">
    <source>
        <dbReference type="ARBA" id="ARBA00022737"/>
    </source>
</evidence>
<gene>
    <name evidence="11" type="ORF">PgNI_06103</name>
</gene>
<evidence type="ECO:0000256" key="8">
    <source>
        <dbReference type="SAM" id="MobiDB-lite"/>
    </source>
</evidence>
<evidence type="ECO:0000313" key="11">
    <source>
        <dbReference type="RefSeq" id="XP_030982765.1"/>
    </source>
</evidence>
<keyword evidence="5" id="KW-0862">Zinc</keyword>
<dbReference type="AlphaFoldDB" id="A0A6P8B6I5"/>
<dbReference type="GeneID" id="41961041"/>
<evidence type="ECO:0000256" key="4">
    <source>
        <dbReference type="ARBA" id="ARBA00022771"/>
    </source>
</evidence>
<evidence type="ECO:0000256" key="1">
    <source>
        <dbReference type="ARBA" id="ARBA00004123"/>
    </source>
</evidence>
<organism evidence="10 11">
    <name type="scientific">Pyricularia grisea</name>
    <name type="common">Crabgrass-specific blast fungus</name>
    <name type="synonym">Magnaporthe grisea</name>
    <dbReference type="NCBI Taxonomy" id="148305"/>
    <lineage>
        <taxon>Eukaryota</taxon>
        <taxon>Fungi</taxon>
        <taxon>Dikarya</taxon>
        <taxon>Ascomycota</taxon>
        <taxon>Pezizomycotina</taxon>
        <taxon>Sordariomycetes</taxon>
        <taxon>Sordariomycetidae</taxon>
        <taxon>Magnaporthales</taxon>
        <taxon>Pyriculariaceae</taxon>
        <taxon>Pyricularia</taxon>
    </lineage>
</organism>
<dbReference type="Proteomes" id="UP000515153">
    <property type="component" value="Chromosome I"/>
</dbReference>
<evidence type="ECO:0000313" key="10">
    <source>
        <dbReference type="Proteomes" id="UP000515153"/>
    </source>
</evidence>
<dbReference type="RefSeq" id="XP_030982765.1">
    <property type="nucleotide sequence ID" value="XM_031126132.1"/>
</dbReference>
<evidence type="ECO:0000256" key="6">
    <source>
        <dbReference type="ARBA" id="ARBA00023242"/>
    </source>
</evidence>
<dbReference type="GO" id="GO:0008270">
    <property type="term" value="F:zinc ion binding"/>
    <property type="evidence" value="ECO:0007669"/>
    <property type="project" value="UniProtKB-KW"/>
</dbReference>
<sequence>MAPHREPKLVVLTGGEKRHECPQCDEVFFSDEPDALFKHQKEKIKLGEGHLECLICDEKLHSSEAWYYHLRMNHPADQDLHCPACGEHYNKVHKLMDHLVDCDKAAYAVASIDAARESQLNFIRELAYRDEARLKKGVQLGPAPINVDFGECLGHRDPRVDLPLVEQKLVLEMHGMGLESSTSVEKFRQGDSKCPDLLTSDGLKVHKENNNPNVQQSSPVAENMPASKRLFPNAPPALKPTAQQLRQLAACRTPQKPAQNLDVRDPDSPKFNVGKYYEQVMDRYRCAYAPQCIKTFKKAGQLISHLRNNDHRPAKYRCPFCSKMYRSISALTQHCETPNTFCEIDYSYSYRTFLNQLTGGVIDVDGKHADHTPKYIVTDMAKGMFVQGPGVLPNKNGKKAGNAPHPKIGEFKTVDGPPASPTPEVLEARKRFQEVMQPENKDAIYDNFVDGYEKEKREAQHQRLTQNVNW</sequence>
<reference evidence="11" key="3">
    <citation type="submission" date="2025-08" db="UniProtKB">
        <authorList>
            <consortium name="RefSeq"/>
        </authorList>
    </citation>
    <scope>IDENTIFICATION</scope>
    <source>
        <strain evidence="11">NI907</strain>
    </source>
</reference>
<accession>A0A6P8B6I5</accession>
<dbReference type="InterPro" id="IPR013087">
    <property type="entry name" value="Znf_C2H2_type"/>
</dbReference>
<evidence type="ECO:0000256" key="5">
    <source>
        <dbReference type="ARBA" id="ARBA00022833"/>
    </source>
</evidence>
<evidence type="ECO:0000259" key="9">
    <source>
        <dbReference type="PROSITE" id="PS50157"/>
    </source>
</evidence>
<proteinExistence type="predicted"/>
<reference evidence="11" key="2">
    <citation type="submission" date="2019-10" db="EMBL/GenBank/DDBJ databases">
        <authorList>
            <consortium name="NCBI Genome Project"/>
        </authorList>
    </citation>
    <scope>NUCLEOTIDE SEQUENCE</scope>
    <source>
        <strain evidence="11">NI907</strain>
    </source>
</reference>
<protein>
    <recommendedName>
        <fullName evidence="9">C2H2-type domain-containing protein</fullName>
    </recommendedName>
</protein>
<dbReference type="SMART" id="SM00355">
    <property type="entry name" value="ZnF_C2H2"/>
    <property type="match status" value="5"/>
</dbReference>
<feature type="domain" description="C2H2-type" evidence="9">
    <location>
        <begin position="284"/>
        <end position="316"/>
    </location>
</feature>